<evidence type="ECO:0000256" key="7">
    <source>
        <dbReference type="ARBA" id="ARBA00022827"/>
    </source>
</evidence>
<dbReference type="FunFam" id="3.30.43.10:FF:000004">
    <property type="entry name" value="Berberine bridge enzyme-like 15"/>
    <property type="match status" value="1"/>
</dbReference>
<evidence type="ECO:0000256" key="10">
    <source>
        <dbReference type="SAM" id="SignalP"/>
    </source>
</evidence>
<evidence type="ECO:0000313" key="13">
    <source>
        <dbReference type="RefSeq" id="XP_011096702.1"/>
    </source>
</evidence>
<keyword evidence="5" id="KW-0285">Flavoprotein</keyword>
<dbReference type="KEGG" id="sind:105175808"/>
<comment type="pathway">
    <text evidence="2">Alkaloid biosynthesis.</text>
</comment>
<evidence type="ECO:0000256" key="2">
    <source>
        <dbReference type="ARBA" id="ARBA00004913"/>
    </source>
</evidence>
<dbReference type="Gene3D" id="3.30.43.10">
    <property type="entry name" value="Uridine Diphospho-n-acetylenolpyruvylglucosamine Reductase, domain 2"/>
    <property type="match status" value="1"/>
</dbReference>
<evidence type="ECO:0000259" key="11">
    <source>
        <dbReference type="PROSITE" id="PS51387"/>
    </source>
</evidence>
<dbReference type="Gramene" id="SIN_1006736.t">
    <property type="protein sequence ID" value="SIN_1006736.t.cds1"/>
    <property type="gene ID" value="SIN_1006736"/>
</dbReference>
<protein>
    <submittedName>
        <fullName evidence="13">Tetrahydrocannabinolic acid synthase-like</fullName>
    </submittedName>
</protein>
<keyword evidence="7" id="KW-0274">FAD</keyword>
<keyword evidence="4" id="KW-0017">Alkaloid metabolism</keyword>
<dbReference type="InterPro" id="IPR016169">
    <property type="entry name" value="FAD-bd_PCMH_sub2"/>
</dbReference>
<dbReference type="InterPro" id="IPR006094">
    <property type="entry name" value="Oxid_FAD_bind_N"/>
</dbReference>
<dbReference type="Proteomes" id="UP000504604">
    <property type="component" value="Linkage group LG12"/>
</dbReference>
<dbReference type="Pfam" id="PF08031">
    <property type="entry name" value="BBE"/>
    <property type="match status" value="1"/>
</dbReference>
<dbReference type="GO" id="GO:0071949">
    <property type="term" value="F:FAD binding"/>
    <property type="evidence" value="ECO:0007669"/>
    <property type="project" value="InterPro"/>
</dbReference>
<dbReference type="Pfam" id="PF01565">
    <property type="entry name" value="FAD_binding_4"/>
    <property type="match status" value="1"/>
</dbReference>
<feature type="domain" description="FAD-binding PCMH-type" evidence="11">
    <location>
        <begin position="76"/>
        <end position="250"/>
    </location>
</feature>
<dbReference type="InterPro" id="IPR016167">
    <property type="entry name" value="FAD-bd_PCMH_sub1"/>
</dbReference>
<dbReference type="OrthoDB" id="905292at2759"/>
<reference evidence="13" key="1">
    <citation type="submission" date="2025-08" db="UniProtKB">
        <authorList>
            <consortium name="RefSeq"/>
        </authorList>
    </citation>
    <scope>IDENTIFICATION</scope>
</reference>
<sequence>MEIPSISISFLFVFLVALSCSWPVDSQGQVHAFLRCLSLHSNSYSAISKVVYTQHNSSYVTLLQSSIRNLRFTSSSTPRPLVIVTPVDESQVQATILCSKENGMQIRTRSGGHDYEGLSYASAVPFVVIDLINLSEITIDAKRKIAWVQAGATIGQLYYRISQKSRTLAFPAGTCPTVGVGGHFSGGGYGTLLRKYGLAADNIIDARLIDVNGRILDRKSMGEDLFWAIRGGGGASFGVITAWKLNLVSVPETVTIFSVHRTLEENAIALIHRWQYIAPNLPKDMYLSFSVGRANSSKTGKKTIVATFGSLFLGRVDRLLALLGRSFPELGVKRQDCTEVSWIQSALASGGYTVEVSPEVLASRIPLTRLYFKAKSDYVQQPIPEDGFKGIWKLLYENEADRALLIFTPYGGRMNEIPESAIPFPHRAGNLYKIQHLVYWDEPGMEASRRYINWIRRLYSFMTPYVSKHPRAAYINYRDLDLGVNNVGNTSYAQASIWGLKYFDENFNRLVGVKTMVDPSNFFKNEQSIPPIYL</sequence>
<feature type="signal peptide" evidence="10">
    <location>
        <begin position="1"/>
        <end position="26"/>
    </location>
</feature>
<dbReference type="RefSeq" id="XP_011096702.1">
    <property type="nucleotide sequence ID" value="XM_011098400.2"/>
</dbReference>
<comment type="similarity">
    <text evidence="3">Belongs to the oxygen-dependent FAD-linked oxidoreductase family.</text>
</comment>
<dbReference type="InterPro" id="IPR016166">
    <property type="entry name" value="FAD-bd_PCMH"/>
</dbReference>
<keyword evidence="12" id="KW-1185">Reference proteome</keyword>
<evidence type="ECO:0000256" key="8">
    <source>
        <dbReference type="ARBA" id="ARBA00023157"/>
    </source>
</evidence>
<evidence type="ECO:0000256" key="9">
    <source>
        <dbReference type="ARBA" id="ARBA00023180"/>
    </source>
</evidence>
<dbReference type="InterPro" id="IPR036318">
    <property type="entry name" value="FAD-bd_PCMH-like_sf"/>
</dbReference>
<evidence type="ECO:0000256" key="3">
    <source>
        <dbReference type="ARBA" id="ARBA00005466"/>
    </source>
</evidence>
<evidence type="ECO:0000256" key="5">
    <source>
        <dbReference type="ARBA" id="ARBA00022630"/>
    </source>
</evidence>
<organism evidence="12 13">
    <name type="scientific">Sesamum indicum</name>
    <name type="common">Oriental sesame</name>
    <name type="synonym">Sesamum orientale</name>
    <dbReference type="NCBI Taxonomy" id="4182"/>
    <lineage>
        <taxon>Eukaryota</taxon>
        <taxon>Viridiplantae</taxon>
        <taxon>Streptophyta</taxon>
        <taxon>Embryophyta</taxon>
        <taxon>Tracheophyta</taxon>
        <taxon>Spermatophyta</taxon>
        <taxon>Magnoliopsida</taxon>
        <taxon>eudicotyledons</taxon>
        <taxon>Gunneridae</taxon>
        <taxon>Pentapetalae</taxon>
        <taxon>asterids</taxon>
        <taxon>lamiids</taxon>
        <taxon>Lamiales</taxon>
        <taxon>Pedaliaceae</taxon>
        <taxon>Sesamum</taxon>
    </lineage>
</organism>
<keyword evidence="6 10" id="KW-0732">Signal</keyword>
<dbReference type="AlphaFoldDB" id="A0A6I9UAM8"/>
<dbReference type="GO" id="GO:0016491">
    <property type="term" value="F:oxidoreductase activity"/>
    <property type="evidence" value="ECO:0007669"/>
    <property type="project" value="InterPro"/>
</dbReference>
<evidence type="ECO:0000313" key="12">
    <source>
        <dbReference type="Proteomes" id="UP000504604"/>
    </source>
</evidence>
<proteinExistence type="inferred from homology"/>
<dbReference type="PROSITE" id="PS51387">
    <property type="entry name" value="FAD_PCMH"/>
    <property type="match status" value="1"/>
</dbReference>
<dbReference type="Gene3D" id="3.30.465.10">
    <property type="match status" value="1"/>
</dbReference>
<feature type="chain" id="PRO_5027042518" evidence="10">
    <location>
        <begin position="27"/>
        <end position="534"/>
    </location>
</feature>
<comment type="cofactor">
    <cofactor evidence="1">
        <name>FAD</name>
        <dbReference type="ChEBI" id="CHEBI:57692"/>
    </cofactor>
</comment>
<dbReference type="InParanoid" id="A0A6I9UAM8"/>
<dbReference type="Gene3D" id="3.40.462.20">
    <property type="match status" value="1"/>
</dbReference>
<dbReference type="PANTHER" id="PTHR32448">
    <property type="entry name" value="OS08G0158400 PROTEIN"/>
    <property type="match status" value="1"/>
</dbReference>
<dbReference type="SUPFAM" id="SSF56176">
    <property type="entry name" value="FAD-binding/transporter-associated domain-like"/>
    <property type="match status" value="1"/>
</dbReference>
<keyword evidence="8" id="KW-1015">Disulfide bond</keyword>
<gene>
    <name evidence="13" type="primary">LOC105175808</name>
</gene>
<dbReference type="InterPro" id="IPR012951">
    <property type="entry name" value="BBE"/>
</dbReference>
<dbReference type="GeneID" id="105175808"/>
<dbReference type="FunCoup" id="A0A6I9UAM8">
    <property type="interactions" value="59"/>
</dbReference>
<keyword evidence="9" id="KW-0325">Glycoprotein</keyword>
<evidence type="ECO:0000256" key="6">
    <source>
        <dbReference type="ARBA" id="ARBA00022729"/>
    </source>
</evidence>
<name>A0A6I9UAM8_SESIN</name>
<evidence type="ECO:0000256" key="4">
    <source>
        <dbReference type="ARBA" id="ARBA00022589"/>
    </source>
</evidence>
<accession>A0A6I9UAM8</accession>
<evidence type="ECO:0000256" key="1">
    <source>
        <dbReference type="ARBA" id="ARBA00001974"/>
    </source>
</evidence>